<evidence type="ECO:0000313" key="3">
    <source>
        <dbReference type="Proteomes" id="UP000324222"/>
    </source>
</evidence>
<dbReference type="AlphaFoldDB" id="A0A5B7K4S2"/>
<protein>
    <submittedName>
        <fullName evidence="2">Uncharacterized protein</fullName>
    </submittedName>
</protein>
<sequence>MLDTQLQGGKHSATHTDPSPRPKQGSGCVLWCHGGRTFRDQIREGGRHAQQKPNNDQQDSTPRRLIRAWWPPAARE</sequence>
<reference evidence="2 3" key="1">
    <citation type="submission" date="2019-05" db="EMBL/GenBank/DDBJ databases">
        <title>Another draft genome of Portunus trituberculatus and its Hox gene families provides insights of decapod evolution.</title>
        <authorList>
            <person name="Jeong J.-H."/>
            <person name="Song I."/>
            <person name="Kim S."/>
            <person name="Choi T."/>
            <person name="Kim D."/>
            <person name="Ryu S."/>
            <person name="Kim W."/>
        </authorList>
    </citation>
    <scope>NUCLEOTIDE SEQUENCE [LARGE SCALE GENOMIC DNA]</scope>
    <source>
        <tissue evidence="2">Muscle</tissue>
    </source>
</reference>
<name>A0A5B7K4S2_PORTR</name>
<proteinExistence type="predicted"/>
<accession>A0A5B7K4S2</accession>
<evidence type="ECO:0000313" key="2">
    <source>
        <dbReference type="EMBL" id="MPD01554.1"/>
    </source>
</evidence>
<gene>
    <name evidence="2" type="ORF">E2C01_097089</name>
</gene>
<organism evidence="2 3">
    <name type="scientific">Portunus trituberculatus</name>
    <name type="common">Swimming crab</name>
    <name type="synonym">Neptunus trituberculatus</name>
    <dbReference type="NCBI Taxonomy" id="210409"/>
    <lineage>
        <taxon>Eukaryota</taxon>
        <taxon>Metazoa</taxon>
        <taxon>Ecdysozoa</taxon>
        <taxon>Arthropoda</taxon>
        <taxon>Crustacea</taxon>
        <taxon>Multicrustacea</taxon>
        <taxon>Malacostraca</taxon>
        <taxon>Eumalacostraca</taxon>
        <taxon>Eucarida</taxon>
        <taxon>Decapoda</taxon>
        <taxon>Pleocyemata</taxon>
        <taxon>Brachyura</taxon>
        <taxon>Eubrachyura</taxon>
        <taxon>Portunoidea</taxon>
        <taxon>Portunidae</taxon>
        <taxon>Portuninae</taxon>
        <taxon>Portunus</taxon>
    </lineage>
</organism>
<feature type="region of interest" description="Disordered" evidence="1">
    <location>
        <begin position="1"/>
        <end position="28"/>
    </location>
</feature>
<comment type="caution">
    <text evidence="2">The sequence shown here is derived from an EMBL/GenBank/DDBJ whole genome shotgun (WGS) entry which is preliminary data.</text>
</comment>
<dbReference type="EMBL" id="VSRR010127623">
    <property type="protein sequence ID" value="MPD01554.1"/>
    <property type="molecule type" value="Genomic_DNA"/>
</dbReference>
<feature type="region of interest" description="Disordered" evidence="1">
    <location>
        <begin position="41"/>
        <end position="76"/>
    </location>
</feature>
<dbReference type="Proteomes" id="UP000324222">
    <property type="component" value="Unassembled WGS sequence"/>
</dbReference>
<feature type="compositionally biased region" description="Polar residues" evidence="1">
    <location>
        <begin position="51"/>
        <end position="60"/>
    </location>
</feature>
<evidence type="ECO:0000256" key="1">
    <source>
        <dbReference type="SAM" id="MobiDB-lite"/>
    </source>
</evidence>
<keyword evidence="3" id="KW-1185">Reference proteome</keyword>